<dbReference type="Proteomes" id="UP000515158">
    <property type="component" value="Unplaced"/>
</dbReference>
<evidence type="ECO:0000256" key="5">
    <source>
        <dbReference type="SAM" id="MobiDB-lite"/>
    </source>
</evidence>
<dbReference type="GO" id="GO:0005852">
    <property type="term" value="C:eukaryotic translation initiation factor 3 complex"/>
    <property type="evidence" value="ECO:0007669"/>
    <property type="project" value="UniProtKB-UniRule"/>
</dbReference>
<keyword evidence="6" id="KW-1185">Reference proteome</keyword>
<dbReference type="PANTHER" id="PTHR21681:SF0">
    <property type="entry name" value="EUKARYOTIC TRANSLATION INITIATION FACTOR 3 SUBUNIT J"/>
    <property type="match status" value="1"/>
</dbReference>
<dbReference type="GeneID" id="117648458"/>
<dbReference type="GO" id="GO:0001732">
    <property type="term" value="P:formation of cytoplasmic translation initiation complex"/>
    <property type="evidence" value="ECO:0007669"/>
    <property type="project" value="UniProtKB-UniRule"/>
</dbReference>
<feature type="region of interest" description="Disordered" evidence="5">
    <location>
        <begin position="41"/>
        <end position="109"/>
    </location>
</feature>
<dbReference type="GO" id="GO:0016282">
    <property type="term" value="C:eukaryotic 43S preinitiation complex"/>
    <property type="evidence" value="ECO:0007669"/>
    <property type="project" value="UniProtKB-UniRule"/>
</dbReference>
<proteinExistence type="inferred from homology"/>
<protein>
    <recommendedName>
        <fullName evidence="4">Eukaryotic translation initiation factor 3 subunit J</fullName>
        <shortName evidence="4">eIF3j</shortName>
    </recommendedName>
</protein>
<comment type="similarity">
    <text evidence="4">Belongs to the eIF-3 subunit J family.</text>
</comment>
<dbReference type="KEGG" id="tpal:117648458"/>
<evidence type="ECO:0000313" key="6">
    <source>
        <dbReference type="Proteomes" id="UP000515158"/>
    </source>
</evidence>
<comment type="function">
    <text evidence="4">Component of the eukaryotic translation initiation factor 3 (eIF-3) complex, which is involved in protein synthesis of a specialized repertoire of mRNAs and, together with other initiation factors, stimulates binding of mRNA and methionyl-tRNAi to the 40S ribosome. The eIF-3 complex specifically targets and initiates translation of a subset of mRNAs involved in cell proliferation.</text>
</comment>
<dbReference type="PANTHER" id="PTHR21681">
    <property type="entry name" value="EUKARYOTIC TRANSLATION INITIATION FACTOR 3 SUBUNIT J"/>
    <property type="match status" value="1"/>
</dbReference>
<dbReference type="FunCoup" id="A0A6P8ZR23">
    <property type="interactions" value="1539"/>
</dbReference>
<dbReference type="HAMAP" id="MF_03009">
    <property type="entry name" value="eIF3j"/>
    <property type="match status" value="1"/>
</dbReference>
<evidence type="ECO:0000256" key="1">
    <source>
        <dbReference type="ARBA" id="ARBA00022490"/>
    </source>
</evidence>
<reference evidence="7" key="1">
    <citation type="submission" date="2025-08" db="UniProtKB">
        <authorList>
            <consortium name="RefSeq"/>
        </authorList>
    </citation>
    <scope>IDENTIFICATION</scope>
    <source>
        <tissue evidence="7">Total insect</tissue>
    </source>
</reference>
<keyword evidence="1 4" id="KW-0963">Cytoplasm</keyword>
<accession>A0A6P8ZR23</accession>
<name>A0A6P8ZR23_THRPL</name>
<evidence type="ECO:0000256" key="2">
    <source>
        <dbReference type="ARBA" id="ARBA00022540"/>
    </source>
</evidence>
<dbReference type="RefSeq" id="XP_034246854.1">
    <property type="nucleotide sequence ID" value="XM_034390963.1"/>
</dbReference>
<dbReference type="GO" id="GO:0003743">
    <property type="term" value="F:translation initiation factor activity"/>
    <property type="evidence" value="ECO:0007669"/>
    <property type="project" value="UniProtKB-UniRule"/>
</dbReference>
<dbReference type="InterPro" id="IPR023194">
    <property type="entry name" value="eIF3-like_dom_sf"/>
</dbReference>
<evidence type="ECO:0000256" key="4">
    <source>
        <dbReference type="HAMAP-Rule" id="MF_03009"/>
    </source>
</evidence>
<dbReference type="Gene3D" id="1.10.246.60">
    <property type="entry name" value="Eukaryotic translation initiation factor 3 like domains"/>
    <property type="match status" value="1"/>
</dbReference>
<evidence type="ECO:0000256" key="3">
    <source>
        <dbReference type="ARBA" id="ARBA00022917"/>
    </source>
</evidence>
<dbReference type="InParanoid" id="A0A6P8ZR23"/>
<dbReference type="AlphaFoldDB" id="A0A6P8ZR23"/>
<dbReference type="CTD" id="8669"/>
<gene>
    <name evidence="7" type="primary">LOC117648458</name>
</gene>
<feature type="compositionally biased region" description="Acidic residues" evidence="5">
    <location>
        <begin position="65"/>
        <end position="83"/>
    </location>
</feature>
<evidence type="ECO:0000313" key="7">
    <source>
        <dbReference type="RefSeq" id="XP_034246854.1"/>
    </source>
</evidence>
<dbReference type="Pfam" id="PF08597">
    <property type="entry name" value="eIF3_subunit"/>
    <property type="match status" value="1"/>
</dbReference>
<dbReference type="InterPro" id="IPR013906">
    <property type="entry name" value="eIF3j"/>
</dbReference>
<keyword evidence="3 4" id="KW-0648">Protein biosynthesis</keyword>
<sequence length="271" mass="30629">MANTREGLMVLFIFHTDLSQSVVSSPPHSLAFHVKGPTMDDWDADNYQPPEPTIPKTAAVNKWEGEDEDEDVKDNWEDDDEEEKKDSEKPPEPVKSAASKKPQKNLAQKIQMAEEKERLEKERAQQLRNLTPAELQAEKIRQRKLQEESELELVKATYGTSNSIDGINPSSKEEFDSLREAIVSKVNDLSKEEHYVEFVTELIEKIVVNLPAADLKKLSSNMTSLAIEKGKMDKAATSKKKGGKFKGAKLKMDNDLTSDLTNDYDDLDDFM</sequence>
<dbReference type="GO" id="GO:0033290">
    <property type="term" value="C:eukaryotic 48S preinitiation complex"/>
    <property type="evidence" value="ECO:0007669"/>
    <property type="project" value="UniProtKB-UniRule"/>
</dbReference>
<comment type="subcellular location">
    <subcellularLocation>
        <location evidence="4">Cytoplasm</location>
    </subcellularLocation>
</comment>
<dbReference type="OrthoDB" id="20381at2759"/>
<keyword evidence="2 4" id="KW-0396">Initiation factor</keyword>
<comment type="subunit">
    <text evidence="4">Component of the eukaryotic translation initiation factor 3 (eIF-3) complex.</text>
</comment>
<organism evidence="7">
    <name type="scientific">Thrips palmi</name>
    <name type="common">Melon thrips</name>
    <dbReference type="NCBI Taxonomy" id="161013"/>
    <lineage>
        <taxon>Eukaryota</taxon>
        <taxon>Metazoa</taxon>
        <taxon>Ecdysozoa</taxon>
        <taxon>Arthropoda</taxon>
        <taxon>Hexapoda</taxon>
        <taxon>Insecta</taxon>
        <taxon>Pterygota</taxon>
        <taxon>Neoptera</taxon>
        <taxon>Paraneoptera</taxon>
        <taxon>Thysanoptera</taxon>
        <taxon>Terebrantia</taxon>
        <taxon>Thripoidea</taxon>
        <taxon>Thripidae</taxon>
        <taxon>Thrips</taxon>
    </lineage>
</organism>